<protein>
    <submittedName>
        <fullName evidence="2">Uncharacterized protein</fullName>
    </submittedName>
</protein>
<proteinExistence type="predicted"/>
<name>A0A931CQC0_9MICC</name>
<dbReference type="EMBL" id="JADNYM010000025">
    <property type="protein sequence ID" value="MBG0741092.1"/>
    <property type="molecule type" value="Genomic_DNA"/>
</dbReference>
<dbReference type="Proteomes" id="UP000655366">
    <property type="component" value="Unassembled WGS sequence"/>
</dbReference>
<dbReference type="RefSeq" id="WP_196398029.1">
    <property type="nucleotide sequence ID" value="NZ_JADNYM010000025.1"/>
</dbReference>
<gene>
    <name evidence="2" type="ORF">IV500_17100</name>
</gene>
<accession>A0A931CQC0</accession>
<reference evidence="2 3" key="1">
    <citation type="submission" date="2020-11" db="EMBL/GenBank/DDBJ databases">
        <title>Arthrobacter antarcticus sp. nov., isolated from Antarctic Soil.</title>
        <authorList>
            <person name="Li J."/>
        </authorList>
    </citation>
    <scope>NUCLEOTIDE SEQUENCE [LARGE SCALE GENOMIC DNA]</scope>
    <source>
        <strain evidence="2 3">Z1-20</strain>
    </source>
</reference>
<evidence type="ECO:0000256" key="1">
    <source>
        <dbReference type="SAM" id="Phobius"/>
    </source>
</evidence>
<keyword evidence="1" id="KW-0812">Transmembrane</keyword>
<comment type="caution">
    <text evidence="2">The sequence shown here is derived from an EMBL/GenBank/DDBJ whole genome shotgun (WGS) entry which is preliminary data.</text>
</comment>
<feature type="transmembrane region" description="Helical" evidence="1">
    <location>
        <begin position="38"/>
        <end position="56"/>
    </location>
</feature>
<organism evidence="2 3">
    <name type="scientific">Arthrobacter terrae</name>
    <dbReference type="NCBI Taxonomy" id="2935737"/>
    <lineage>
        <taxon>Bacteria</taxon>
        <taxon>Bacillati</taxon>
        <taxon>Actinomycetota</taxon>
        <taxon>Actinomycetes</taxon>
        <taxon>Micrococcales</taxon>
        <taxon>Micrococcaceae</taxon>
        <taxon>Arthrobacter</taxon>
    </lineage>
</organism>
<sequence length="282" mass="29929">MARNRSRQIAVGARVPRQAPELPAVVPVRRQWWTRTKAVVITSTAIAGGIVFWITLPATVDSTVQSMGLMPKDVSKATVTAAPATAAYTGGWGPARETFTMGHPADYAVLNSITDNNLQGDERNFVQIKLPPGRYVEEVNAVPGDKISVYAYAENDVADNLASGTSAVRGFTARMVLGQTPEGKSTIGVVYDGKNIQPVWDGATVKSASKIKLAYIPGSLRFVTNHSPEGGFVVPDSQFGKLQPVQLGETAMNGSYSVATVGDMPGGRGYLLFDVLVVDASS</sequence>
<evidence type="ECO:0000313" key="2">
    <source>
        <dbReference type="EMBL" id="MBG0741092.1"/>
    </source>
</evidence>
<evidence type="ECO:0000313" key="3">
    <source>
        <dbReference type="Proteomes" id="UP000655366"/>
    </source>
</evidence>
<keyword evidence="1" id="KW-1133">Transmembrane helix</keyword>
<dbReference type="AlphaFoldDB" id="A0A931CQC0"/>
<keyword evidence="3" id="KW-1185">Reference proteome</keyword>
<keyword evidence="1" id="KW-0472">Membrane</keyword>